<evidence type="ECO:0000256" key="1">
    <source>
        <dbReference type="SAM" id="MobiDB-lite"/>
    </source>
</evidence>
<protein>
    <recommendedName>
        <fullName evidence="4">Gag-pol polyprotein</fullName>
    </recommendedName>
</protein>
<proteinExistence type="predicted"/>
<dbReference type="EMBL" id="JACXVP010000001">
    <property type="protein sequence ID" value="KAG5632223.1"/>
    <property type="molecule type" value="Genomic_DNA"/>
</dbReference>
<organism evidence="2 3">
    <name type="scientific">Solanum commersonii</name>
    <name type="common">Commerson's wild potato</name>
    <name type="synonym">Commerson's nightshade</name>
    <dbReference type="NCBI Taxonomy" id="4109"/>
    <lineage>
        <taxon>Eukaryota</taxon>
        <taxon>Viridiplantae</taxon>
        <taxon>Streptophyta</taxon>
        <taxon>Embryophyta</taxon>
        <taxon>Tracheophyta</taxon>
        <taxon>Spermatophyta</taxon>
        <taxon>Magnoliopsida</taxon>
        <taxon>eudicotyledons</taxon>
        <taxon>Gunneridae</taxon>
        <taxon>Pentapetalae</taxon>
        <taxon>asterids</taxon>
        <taxon>lamiids</taxon>
        <taxon>Solanales</taxon>
        <taxon>Solanaceae</taxon>
        <taxon>Solanoideae</taxon>
        <taxon>Solaneae</taxon>
        <taxon>Solanum</taxon>
    </lineage>
</organism>
<comment type="caution">
    <text evidence="2">The sequence shown here is derived from an EMBL/GenBank/DDBJ whole genome shotgun (WGS) entry which is preliminary data.</text>
</comment>
<evidence type="ECO:0008006" key="4">
    <source>
        <dbReference type="Google" id="ProtNLM"/>
    </source>
</evidence>
<dbReference type="Proteomes" id="UP000824120">
    <property type="component" value="Chromosome 1"/>
</dbReference>
<feature type="non-terminal residue" evidence="2">
    <location>
        <position position="91"/>
    </location>
</feature>
<reference evidence="2 3" key="1">
    <citation type="submission" date="2020-09" db="EMBL/GenBank/DDBJ databases">
        <title>De no assembly of potato wild relative species, Solanum commersonii.</title>
        <authorList>
            <person name="Cho K."/>
        </authorList>
    </citation>
    <scope>NUCLEOTIDE SEQUENCE [LARGE SCALE GENOMIC DNA]</scope>
    <source>
        <strain evidence="2">LZ3.2</strain>
        <tissue evidence="2">Leaf</tissue>
    </source>
</reference>
<dbReference type="OrthoDB" id="1306017at2759"/>
<accession>A0A9J6B725</accession>
<dbReference type="AlphaFoldDB" id="A0A9J6B725"/>
<gene>
    <name evidence="2" type="ORF">H5410_003940</name>
</gene>
<feature type="compositionally biased region" description="Basic residues" evidence="1">
    <location>
        <begin position="25"/>
        <end position="35"/>
    </location>
</feature>
<feature type="region of interest" description="Disordered" evidence="1">
    <location>
        <begin position="22"/>
        <end position="59"/>
    </location>
</feature>
<evidence type="ECO:0000313" key="3">
    <source>
        <dbReference type="Proteomes" id="UP000824120"/>
    </source>
</evidence>
<name>A0A9J6B725_SOLCO</name>
<evidence type="ECO:0000313" key="2">
    <source>
        <dbReference type="EMBL" id="KAG5632223.1"/>
    </source>
</evidence>
<keyword evidence="3" id="KW-1185">Reference proteome</keyword>
<sequence>MLIGDMDITRLMIYVQQDEEDKLRDRKKFKNKRAKTRNESGQQKRPAPSSASALVPKNKREYNSQNFRAKPAYSQGSMAQGVVSLLPALSV</sequence>